<comment type="caution">
    <text evidence="1">The sequence shown here is derived from an EMBL/GenBank/DDBJ whole genome shotgun (WGS) entry which is preliminary data.</text>
</comment>
<evidence type="ECO:0000313" key="2">
    <source>
        <dbReference type="Proteomes" id="UP000005984"/>
    </source>
</evidence>
<dbReference type="eggNOG" id="ENOG502Z8BQ">
    <property type="taxonomic scope" value="Bacteria"/>
</dbReference>
<sequence>DSFIWLVRNDGILATMAVDRAQEVIAWSRQTTLGAYESVASIPSANNDVLYALVRRQVNGQTVRYVEVFDSGVET</sequence>
<dbReference type="AlphaFoldDB" id="C2BE52"/>
<gene>
    <name evidence="1" type="ORF">HMPREF0072_0622</name>
</gene>
<evidence type="ECO:0000313" key="1">
    <source>
        <dbReference type="EMBL" id="EEI86814.1"/>
    </source>
</evidence>
<proteinExistence type="predicted"/>
<protein>
    <submittedName>
        <fullName evidence="1">Uncharacterized protein</fullName>
    </submittedName>
</protein>
<name>C2BE52_9FIRM</name>
<dbReference type="RefSeq" id="WP_004831229.1">
    <property type="nucleotide sequence ID" value="NZ_GG666215.1"/>
</dbReference>
<accession>C2BE52</accession>
<feature type="non-terminal residue" evidence="1">
    <location>
        <position position="1"/>
    </location>
</feature>
<organism evidence="1 2">
    <name type="scientific">Anaerococcus lactolyticus ATCC 51172</name>
    <dbReference type="NCBI Taxonomy" id="525254"/>
    <lineage>
        <taxon>Bacteria</taxon>
        <taxon>Bacillati</taxon>
        <taxon>Bacillota</taxon>
        <taxon>Tissierellia</taxon>
        <taxon>Tissierellales</taxon>
        <taxon>Peptoniphilaceae</taxon>
        <taxon>Anaerococcus</taxon>
    </lineage>
</organism>
<reference evidence="1 2" key="1">
    <citation type="submission" date="2008-10" db="EMBL/GenBank/DDBJ databases">
        <authorList>
            <person name="Qin X."/>
            <person name="Bachman B."/>
            <person name="Battles P."/>
            <person name="Bell A."/>
            <person name="Bess C."/>
            <person name="Bickham C."/>
            <person name="Chaboub L."/>
            <person name="Chen D."/>
            <person name="Coyle M."/>
            <person name="Deiros D.R."/>
            <person name="Dinh H."/>
            <person name="Forbes L."/>
            <person name="Fowler G."/>
            <person name="Francisco L."/>
            <person name="Fu Q."/>
            <person name="Gubbala S."/>
            <person name="Hale W."/>
            <person name="Han Y."/>
            <person name="Hemphill L."/>
            <person name="Highlander S.K."/>
            <person name="Hirani K."/>
            <person name="Hogues M."/>
            <person name="Jackson L."/>
            <person name="Jakkamsetti A."/>
            <person name="Javaid M."/>
            <person name="Jiang H."/>
            <person name="Korchina V."/>
            <person name="Kovar C."/>
            <person name="Lara F."/>
            <person name="Lee S."/>
            <person name="Mata R."/>
            <person name="Mathew T."/>
            <person name="Moen C."/>
            <person name="Morales K."/>
            <person name="Munidasa M."/>
            <person name="Nazareth L."/>
            <person name="Ngo R."/>
            <person name="Nguyen L."/>
            <person name="Okwuonu G."/>
            <person name="Ongeri F."/>
            <person name="Patil S."/>
            <person name="Petrosino J."/>
            <person name="Pham C."/>
            <person name="Pham P."/>
            <person name="Pu L.-L."/>
            <person name="Puazo M."/>
            <person name="Raj R."/>
            <person name="Reid J."/>
            <person name="Rouhana J."/>
            <person name="Saada N."/>
            <person name="Shang Y."/>
            <person name="Simmons D."/>
            <person name="Thornton R."/>
            <person name="Warren J."/>
            <person name="Weissenberger G."/>
            <person name="Zhang J."/>
            <person name="Zhang L."/>
            <person name="Zhou C."/>
            <person name="Zhu D."/>
            <person name="Muzny D."/>
            <person name="Worley K."/>
            <person name="Gibbs R."/>
        </authorList>
    </citation>
    <scope>NUCLEOTIDE SEQUENCE [LARGE SCALE GENOMIC DNA]</scope>
    <source>
        <strain evidence="1 2">ATCC 51172</strain>
    </source>
</reference>
<feature type="non-terminal residue" evidence="1">
    <location>
        <position position="75"/>
    </location>
</feature>
<keyword evidence="2" id="KW-1185">Reference proteome</keyword>
<dbReference type="EMBL" id="ABYO01000149">
    <property type="protein sequence ID" value="EEI86814.1"/>
    <property type="molecule type" value="Genomic_DNA"/>
</dbReference>
<dbReference type="Proteomes" id="UP000005984">
    <property type="component" value="Unassembled WGS sequence"/>
</dbReference>